<feature type="transmembrane region" description="Helical" evidence="6">
    <location>
        <begin position="152"/>
        <end position="175"/>
    </location>
</feature>
<sequence>MAFLGARFLSLRPSAILFFIFMLASVFISAERSIKHEVSRLSEAEELEPNYLVKIISFLWQSDESGYQHVWPELSFSWQAVIGTIIGFFGAAFGSVGGVGGGGIFVPMLILIIGFDPKSATAISKCIIMGAAVSTVYHNLRLRHPTLDLPVIDYDLVLLIQPMLMLGISIGVTFNVIFPDWVITVALIILCIGTSVKAFFKGLDIWKIETLLKEDAAKLFESTAGGSEEVEYKPLPDGQGNNPPKASKVTILQNIYWKELGLLVFVWVSYLAVQIAKNYTATCSTTFWVLNLLQIPVSIGVFLYEAIGLYKGRRRISSKGDEIMDWQVHRLLMFSACGVVAGIVGGLLGIGGGFIMGPLFLEMGIPPQVTSGTATFGMLFSSSMSVVEYYLLDRFPVPYALYFIAVAIIAAFIGQNIITKLITLSGRASLIIFVLAFTIFISAIALGGVGITRTIGMMERHEYMGFENLCKYTAA</sequence>
<evidence type="ECO:0000256" key="3">
    <source>
        <dbReference type="ARBA" id="ARBA00022692"/>
    </source>
</evidence>
<dbReference type="InterPro" id="IPR002781">
    <property type="entry name" value="TM_pro_TauE-like"/>
</dbReference>
<feature type="transmembrane region" description="Helical" evidence="6">
    <location>
        <begin position="331"/>
        <end position="361"/>
    </location>
</feature>
<dbReference type="GO" id="GO:0016020">
    <property type="term" value="C:membrane"/>
    <property type="evidence" value="ECO:0007669"/>
    <property type="project" value="UniProtKB-SubCell"/>
</dbReference>
<dbReference type="RefSeq" id="XP_011026588.1">
    <property type="nucleotide sequence ID" value="XM_011028286.1"/>
</dbReference>
<accession>A0AAJ6XPK6</accession>
<dbReference type="Proteomes" id="UP000694918">
    <property type="component" value="Unplaced"/>
</dbReference>
<evidence type="ECO:0000313" key="7">
    <source>
        <dbReference type="Proteomes" id="UP000694918"/>
    </source>
</evidence>
<feature type="transmembrane region" description="Helical" evidence="6">
    <location>
        <begin position="373"/>
        <end position="392"/>
    </location>
</feature>
<keyword evidence="4 6" id="KW-1133">Transmembrane helix</keyword>
<comment type="similarity">
    <text evidence="2">Belongs to the 4-toluene sulfonate uptake permease (TSUP) (TC 2.A.102) family.</text>
</comment>
<evidence type="ECO:0000256" key="5">
    <source>
        <dbReference type="ARBA" id="ARBA00023136"/>
    </source>
</evidence>
<evidence type="ECO:0000256" key="6">
    <source>
        <dbReference type="SAM" id="Phobius"/>
    </source>
</evidence>
<feature type="transmembrane region" description="Helical" evidence="6">
    <location>
        <begin position="255"/>
        <end position="276"/>
    </location>
</feature>
<proteinExistence type="inferred from homology"/>
<comment type="subcellular location">
    <subcellularLocation>
        <location evidence="1">Membrane</location>
        <topology evidence="1">Multi-pass membrane protein</topology>
    </subcellularLocation>
</comment>
<feature type="transmembrane region" description="Helical" evidence="6">
    <location>
        <begin position="181"/>
        <end position="200"/>
    </location>
</feature>
<evidence type="ECO:0000256" key="1">
    <source>
        <dbReference type="ARBA" id="ARBA00004141"/>
    </source>
</evidence>
<reference evidence="8" key="1">
    <citation type="submission" date="2025-08" db="UniProtKB">
        <authorList>
            <consortium name="RefSeq"/>
        </authorList>
    </citation>
    <scope>IDENTIFICATION</scope>
</reference>
<evidence type="ECO:0000256" key="4">
    <source>
        <dbReference type="ARBA" id="ARBA00022989"/>
    </source>
</evidence>
<feature type="transmembrane region" description="Helical" evidence="6">
    <location>
        <begin position="80"/>
        <end position="113"/>
    </location>
</feature>
<dbReference type="KEGG" id="peu:105127135"/>
<dbReference type="PANTHER" id="PTHR14255">
    <property type="entry name" value="CEREBLON"/>
    <property type="match status" value="1"/>
</dbReference>
<feature type="transmembrane region" description="Helical" evidence="6">
    <location>
        <begin position="399"/>
        <end position="418"/>
    </location>
</feature>
<dbReference type="AlphaFoldDB" id="A0AAJ6XPK6"/>
<dbReference type="GeneID" id="105127135"/>
<organism evidence="7 8">
    <name type="scientific">Populus euphratica</name>
    <name type="common">Euphrates poplar</name>
    <dbReference type="NCBI Taxonomy" id="75702"/>
    <lineage>
        <taxon>Eukaryota</taxon>
        <taxon>Viridiplantae</taxon>
        <taxon>Streptophyta</taxon>
        <taxon>Embryophyta</taxon>
        <taxon>Tracheophyta</taxon>
        <taxon>Spermatophyta</taxon>
        <taxon>Magnoliopsida</taxon>
        <taxon>eudicotyledons</taxon>
        <taxon>Gunneridae</taxon>
        <taxon>Pentapetalae</taxon>
        <taxon>rosids</taxon>
        <taxon>fabids</taxon>
        <taxon>Malpighiales</taxon>
        <taxon>Salicaceae</taxon>
        <taxon>Saliceae</taxon>
        <taxon>Populus</taxon>
    </lineage>
</organism>
<feature type="transmembrane region" description="Helical" evidence="6">
    <location>
        <begin position="12"/>
        <end position="30"/>
    </location>
</feature>
<keyword evidence="3 6" id="KW-0812">Transmembrane</keyword>
<gene>
    <name evidence="8" type="primary">LOC105127135</name>
</gene>
<dbReference type="Pfam" id="PF01925">
    <property type="entry name" value="TauE"/>
    <property type="match status" value="2"/>
</dbReference>
<keyword evidence="7" id="KW-1185">Reference proteome</keyword>
<name>A0AAJ6XPK6_POPEU</name>
<evidence type="ECO:0000256" key="2">
    <source>
        <dbReference type="ARBA" id="ARBA00009142"/>
    </source>
</evidence>
<protein>
    <submittedName>
        <fullName evidence="8">Uncharacterized protein LOC105127135</fullName>
    </submittedName>
</protein>
<keyword evidence="5 6" id="KW-0472">Membrane</keyword>
<dbReference type="GO" id="GO:0031464">
    <property type="term" value="C:Cul4A-RING E3 ubiquitin ligase complex"/>
    <property type="evidence" value="ECO:0007669"/>
    <property type="project" value="TreeGrafter"/>
</dbReference>
<dbReference type="PANTHER" id="PTHR14255:SF46">
    <property type="entry name" value="SULFITE EXPORTER TAUE_SAFE"/>
    <property type="match status" value="1"/>
</dbReference>
<evidence type="ECO:0000313" key="8">
    <source>
        <dbReference type="RefSeq" id="XP_011026588.1"/>
    </source>
</evidence>
<feature type="transmembrane region" description="Helical" evidence="6">
    <location>
        <begin position="430"/>
        <end position="451"/>
    </location>
</feature>
<dbReference type="GO" id="GO:0016567">
    <property type="term" value="P:protein ubiquitination"/>
    <property type="evidence" value="ECO:0007669"/>
    <property type="project" value="TreeGrafter"/>
</dbReference>
<feature type="transmembrane region" description="Helical" evidence="6">
    <location>
        <begin position="288"/>
        <end position="310"/>
    </location>
</feature>